<dbReference type="Proteomes" id="UP000275408">
    <property type="component" value="Unassembled WGS sequence"/>
</dbReference>
<evidence type="ECO:0000313" key="2">
    <source>
        <dbReference type="Proteomes" id="UP000275408"/>
    </source>
</evidence>
<comment type="caution">
    <text evidence="1">The sequence shown here is derived from an EMBL/GenBank/DDBJ whole genome shotgun (WGS) entry which is preliminary data.</text>
</comment>
<reference evidence="1 2" key="1">
    <citation type="journal article" date="2018" name="Sci. Rep.">
        <title>Comparative analysis of the Pocillopora damicornis genome highlights role of immune system in coral evolution.</title>
        <authorList>
            <person name="Cunning R."/>
            <person name="Bay R.A."/>
            <person name="Gillette P."/>
            <person name="Baker A.C."/>
            <person name="Traylor-Knowles N."/>
        </authorList>
    </citation>
    <scope>NUCLEOTIDE SEQUENCE [LARGE SCALE GENOMIC DNA]</scope>
    <source>
        <strain evidence="1">RSMAS</strain>
        <tissue evidence="1">Whole animal</tissue>
    </source>
</reference>
<name>A0A3M6TKU0_POCDA</name>
<dbReference type="AlphaFoldDB" id="A0A3M6TKU0"/>
<accession>A0A3M6TKU0</accession>
<gene>
    <name evidence="1" type="ORF">pdam_00001263</name>
</gene>
<protein>
    <submittedName>
        <fullName evidence="1">Uncharacterized protein</fullName>
    </submittedName>
</protein>
<dbReference type="EMBL" id="RCHS01003423">
    <property type="protein sequence ID" value="RMX41992.1"/>
    <property type="molecule type" value="Genomic_DNA"/>
</dbReference>
<keyword evidence="2" id="KW-1185">Reference proteome</keyword>
<dbReference type="OrthoDB" id="5964024at2759"/>
<sequence>MSTESIEEKNTGLILKPDRSLSTPLRSLTTLDKVKRLYPEILLKKVPREIGSYYFYFESYLSGKRRVLGFDKNGLAMNTGQVTPDSLESLIASL</sequence>
<organism evidence="1 2">
    <name type="scientific">Pocillopora damicornis</name>
    <name type="common">Cauliflower coral</name>
    <name type="synonym">Millepora damicornis</name>
    <dbReference type="NCBI Taxonomy" id="46731"/>
    <lineage>
        <taxon>Eukaryota</taxon>
        <taxon>Metazoa</taxon>
        <taxon>Cnidaria</taxon>
        <taxon>Anthozoa</taxon>
        <taxon>Hexacorallia</taxon>
        <taxon>Scleractinia</taxon>
        <taxon>Astrocoeniina</taxon>
        <taxon>Pocilloporidae</taxon>
        <taxon>Pocillopora</taxon>
    </lineage>
</organism>
<proteinExistence type="predicted"/>
<evidence type="ECO:0000313" key="1">
    <source>
        <dbReference type="EMBL" id="RMX41992.1"/>
    </source>
</evidence>